<evidence type="ECO:0000256" key="1">
    <source>
        <dbReference type="ARBA" id="ARBA00022448"/>
    </source>
</evidence>
<evidence type="ECO:0000313" key="9">
    <source>
        <dbReference type="EMBL" id="MBO8445813.1"/>
    </source>
</evidence>
<dbReference type="EC" id="7.-.-.-" evidence="6"/>
<keyword evidence="6" id="KW-1133">Transmembrane helix</keyword>
<dbReference type="PIRSF" id="PIRSF006091">
    <property type="entry name" value="E_trnsport_RnfG"/>
    <property type="match status" value="1"/>
</dbReference>
<reference evidence="9" key="1">
    <citation type="submission" date="2020-10" db="EMBL/GenBank/DDBJ databases">
        <authorList>
            <person name="Gilroy R."/>
        </authorList>
    </citation>
    <scope>NUCLEOTIDE SEQUENCE</scope>
    <source>
        <strain evidence="9">D5-748</strain>
    </source>
</reference>
<keyword evidence="5 6" id="KW-0249">Electron transport</keyword>
<comment type="subunit">
    <text evidence="6">The complex is composed of six subunits: RnfA, RnfB, RnfC, RnfD, RnfE and RnfG.</text>
</comment>
<sequence>MALQSTLKNMVLSLGIICLASSAILAGVYALTKEPIEAAAAAKTNNAIRQVLPEFDGEPEMASIEAGGQSYDYYVVNKGGAVAGYAITASASGFGGPVTVMVGITADGIVYNTSVLSQSETPGLGAKCTEPEFAGQFKNLDPSKTKLAVKKDGGDIDAITASTITSRAYIVAVNNALAIYKAIREGSAPDVSTGASVSGSSDEWAGAQDSEDAQTEK</sequence>
<comment type="caution">
    <text evidence="9">The sequence shown here is derived from an EMBL/GenBank/DDBJ whole genome shotgun (WGS) entry which is preliminary data.</text>
</comment>
<feature type="region of interest" description="Disordered" evidence="7">
    <location>
        <begin position="187"/>
        <end position="217"/>
    </location>
</feature>
<keyword evidence="6" id="KW-0472">Membrane</keyword>
<dbReference type="InterPro" id="IPR007329">
    <property type="entry name" value="FMN-bd"/>
</dbReference>
<comment type="function">
    <text evidence="6">Part of a membrane-bound complex that couples electron transfer with translocation of ions across the membrane.</text>
</comment>
<gene>
    <name evidence="6" type="primary">rnfG</name>
    <name evidence="9" type="ORF">IAC23_09035</name>
</gene>
<feature type="domain" description="FMN-binding" evidence="8">
    <location>
        <begin position="93"/>
        <end position="180"/>
    </location>
</feature>
<proteinExistence type="inferred from homology"/>
<comment type="similarity">
    <text evidence="6">Belongs to the RnfG family.</text>
</comment>
<dbReference type="GO" id="GO:0022900">
    <property type="term" value="P:electron transport chain"/>
    <property type="evidence" value="ECO:0007669"/>
    <property type="project" value="UniProtKB-UniRule"/>
</dbReference>
<evidence type="ECO:0000256" key="4">
    <source>
        <dbReference type="ARBA" id="ARBA00022643"/>
    </source>
</evidence>
<evidence type="ECO:0000256" key="3">
    <source>
        <dbReference type="ARBA" id="ARBA00022630"/>
    </source>
</evidence>
<dbReference type="InterPro" id="IPR010209">
    <property type="entry name" value="Ion_transpt_RnfG/RsxG"/>
</dbReference>
<keyword evidence="6" id="KW-1278">Translocase</keyword>
<dbReference type="Proteomes" id="UP000823619">
    <property type="component" value="Unassembled WGS sequence"/>
</dbReference>
<keyword evidence="2 6" id="KW-0597">Phosphoprotein</keyword>
<dbReference type="Pfam" id="PF04205">
    <property type="entry name" value="FMN_bind"/>
    <property type="match status" value="1"/>
</dbReference>
<keyword evidence="6" id="KW-1003">Cell membrane</keyword>
<dbReference type="EMBL" id="JADIMO010000114">
    <property type="protein sequence ID" value="MBO8445813.1"/>
    <property type="molecule type" value="Genomic_DNA"/>
</dbReference>
<evidence type="ECO:0000256" key="7">
    <source>
        <dbReference type="SAM" id="MobiDB-lite"/>
    </source>
</evidence>
<accession>A0A9D9EE66</accession>
<dbReference type="PANTHER" id="PTHR36118:SF1">
    <property type="entry name" value="ION-TRANSLOCATING OXIDOREDUCTASE COMPLEX SUBUNIT G"/>
    <property type="match status" value="1"/>
</dbReference>
<dbReference type="PANTHER" id="PTHR36118">
    <property type="entry name" value="ION-TRANSLOCATING OXIDOREDUCTASE COMPLEX SUBUNIT G"/>
    <property type="match status" value="1"/>
</dbReference>
<dbReference type="AlphaFoldDB" id="A0A9D9EE66"/>
<dbReference type="HAMAP" id="MF_00479">
    <property type="entry name" value="RsxG_RnfG"/>
    <property type="match status" value="1"/>
</dbReference>
<evidence type="ECO:0000256" key="5">
    <source>
        <dbReference type="ARBA" id="ARBA00022982"/>
    </source>
</evidence>
<reference evidence="9" key="2">
    <citation type="journal article" date="2021" name="PeerJ">
        <title>Extensive microbial diversity within the chicken gut microbiome revealed by metagenomics and culture.</title>
        <authorList>
            <person name="Gilroy R."/>
            <person name="Ravi A."/>
            <person name="Getino M."/>
            <person name="Pursley I."/>
            <person name="Horton D.L."/>
            <person name="Alikhan N.F."/>
            <person name="Baker D."/>
            <person name="Gharbi K."/>
            <person name="Hall N."/>
            <person name="Watson M."/>
            <person name="Adriaenssens E.M."/>
            <person name="Foster-Nyarko E."/>
            <person name="Jarju S."/>
            <person name="Secka A."/>
            <person name="Antonio M."/>
            <person name="Oren A."/>
            <person name="Chaudhuri R.R."/>
            <person name="La Ragione R."/>
            <person name="Hildebrand F."/>
            <person name="Pallen M.J."/>
        </authorList>
    </citation>
    <scope>NUCLEOTIDE SEQUENCE</scope>
    <source>
        <strain evidence="9">D5-748</strain>
    </source>
</reference>
<evidence type="ECO:0000313" key="10">
    <source>
        <dbReference type="Proteomes" id="UP000823619"/>
    </source>
</evidence>
<comment type="subcellular location">
    <subcellularLocation>
        <location evidence="6">Cell membrane</location>
        <topology evidence="6">Single-pass membrane protein</topology>
    </subcellularLocation>
</comment>
<dbReference type="GO" id="GO:0009055">
    <property type="term" value="F:electron transfer activity"/>
    <property type="evidence" value="ECO:0007669"/>
    <property type="project" value="InterPro"/>
</dbReference>
<feature type="modified residue" description="FMN phosphoryl threonine" evidence="6">
    <location>
        <position position="163"/>
    </location>
</feature>
<keyword evidence="6" id="KW-0812">Transmembrane</keyword>
<organism evidence="9 10">
    <name type="scientific">Candidatus Cryptobacteroides merdavium</name>
    <dbReference type="NCBI Taxonomy" id="2840769"/>
    <lineage>
        <taxon>Bacteria</taxon>
        <taxon>Pseudomonadati</taxon>
        <taxon>Bacteroidota</taxon>
        <taxon>Bacteroidia</taxon>
        <taxon>Bacteroidales</taxon>
        <taxon>Candidatus Cryptobacteroides</taxon>
    </lineage>
</organism>
<keyword evidence="3 6" id="KW-0285">Flavoprotein</keyword>
<evidence type="ECO:0000256" key="6">
    <source>
        <dbReference type="HAMAP-Rule" id="MF_00479"/>
    </source>
</evidence>
<dbReference type="GO" id="GO:0010181">
    <property type="term" value="F:FMN binding"/>
    <property type="evidence" value="ECO:0007669"/>
    <property type="project" value="InterPro"/>
</dbReference>
<dbReference type="GO" id="GO:0005886">
    <property type="term" value="C:plasma membrane"/>
    <property type="evidence" value="ECO:0007669"/>
    <property type="project" value="UniProtKB-SubCell"/>
</dbReference>
<dbReference type="NCBIfam" id="TIGR01947">
    <property type="entry name" value="rnfG"/>
    <property type="match status" value="1"/>
</dbReference>
<evidence type="ECO:0000256" key="2">
    <source>
        <dbReference type="ARBA" id="ARBA00022553"/>
    </source>
</evidence>
<comment type="cofactor">
    <cofactor evidence="6">
        <name>FMN</name>
        <dbReference type="ChEBI" id="CHEBI:58210"/>
    </cofactor>
</comment>
<dbReference type="SMART" id="SM00900">
    <property type="entry name" value="FMN_bind"/>
    <property type="match status" value="1"/>
</dbReference>
<keyword evidence="4 6" id="KW-0288">FMN</keyword>
<name>A0A9D9EE66_9BACT</name>
<keyword evidence="1 6" id="KW-0813">Transport</keyword>
<evidence type="ECO:0000259" key="8">
    <source>
        <dbReference type="SMART" id="SM00900"/>
    </source>
</evidence>
<protein>
    <recommendedName>
        <fullName evidence="6">Ion-translocating oxidoreductase complex subunit G</fullName>
        <ecNumber evidence="6">7.-.-.-</ecNumber>
    </recommendedName>
    <alternativeName>
        <fullName evidence="6">Rnf electron transport complex subunit G</fullName>
    </alternativeName>
</protein>